<keyword evidence="3" id="KW-1003">Cell membrane</keyword>
<dbReference type="GO" id="GO:0006457">
    <property type="term" value="P:protein folding"/>
    <property type="evidence" value="ECO:0007669"/>
    <property type="project" value="InterPro"/>
</dbReference>
<keyword evidence="4" id="KW-0997">Cell inner membrane</keyword>
<evidence type="ECO:0000256" key="6">
    <source>
        <dbReference type="ARBA" id="ARBA00022963"/>
    </source>
</evidence>
<evidence type="ECO:0000256" key="1">
    <source>
        <dbReference type="ARBA" id="ARBA00004383"/>
    </source>
</evidence>
<dbReference type="AlphaFoldDB" id="A0A3Q9BRM3"/>
<keyword evidence="9" id="KW-0472">Membrane</keyword>
<comment type="subcellular location">
    <subcellularLocation>
        <location evidence="1">Cell inner membrane</location>
        <topology evidence="1">Single-pass membrane protein</topology>
        <orientation evidence="1">Periplasmic side</orientation>
    </subcellularLocation>
</comment>
<dbReference type="InterPro" id="IPR004961">
    <property type="entry name" value="Lipase_chaperone"/>
</dbReference>
<keyword evidence="14" id="KW-1185">Reference proteome</keyword>
<keyword evidence="8" id="KW-0443">Lipid metabolism</keyword>
<evidence type="ECO:0000256" key="4">
    <source>
        <dbReference type="ARBA" id="ARBA00022519"/>
    </source>
</evidence>
<evidence type="ECO:0000256" key="8">
    <source>
        <dbReference type="ARBA" id="ARBA00023098"/>
    </source>
</evidence>
<dbReference type="EMBL" id="CP034464">
    <property type="protein sequence ID" value="AZP12900.1"/>
    <property type="molecule type" value="Genomic_DNA"/>
</dbReference>
<dbReference type="GO" id="GO:0005886">
    <property type="term" value="C:plasma membrane"/>
    <property type="evidence" value="ECO:0007669"/>
    <property type="project" value="UniProtKB-SubCell"/>
</dbReference>
<evidence type="ECO:0000313" key="13">
    <source>
        <dbReference type="EMBL" id="AZP12900.1"/>
    </source>
</evidence>
<keyword evidence="5" id="KW-0812">Transmembrane</keyword>
<keyword evidence="10" id="KW-0143">Chaperone</keyword>
<keyword evidence="6" id="KW-0442">Lipid degradation</keyword>
<name>A0A3Q9BRM3_9BURK</name>
<evidence type="ECO:0000256" key="9">
    <source>
        <dbReference type="ARBA" id="ARBA00023136"/>
    </source>
</evidence>
<dbReference type="GO" id="GO:0051082">
    <property type="term" value="F:unfolded protein binding"/>
    <property type="evidence" value="ECO:0007669"/>
    <property type="project" value="InterPro"/>
</dbReference>
<evidence type="ECO:0000256" key="2">
    <source>
        <dbReference type="ARBA" id="ARBA00010358"/>
    </source>
</evidence>
<evidence type="ECO:0000256" key="3">
    <source>
        <dbReference type="ARBA" id="ARBA00022475"/>
    </source>
</evidence>
<sequence>MKSKKIGFTLLTSILVLGVASFLYLTSAPSDTDTDAKAEKKSLPNKDMFSFVKSMQGTHADGAANQTGDTLTIDVELRRMFDYYLAAIGEKNLLEIRLEIEKELDKSLGTQAAMQAKEVLARYLSYKQDLVVLENTPNLAGRSTKAMKLRLQGMQNLRSRYFNQSENTAMFGADDAYDTDAIARFEISEDSTLNEAQKTVKYQALDAAMPNALREEKEAPYKILRLAENVAQLRQQGASDDEIYRMRAANTSPEAAARLAALDVEEDQWKNRIAAYLQERKQLLDIGKTNPSASSLNELQILRDKSFNYIEQKRLAAYE</sequence>
<comment type="similarity">
    <text evidence="2">Belongs to the lipase chaperone family.</text>
</comment>
<dbReference type="KEGG" id="upv:EJN92_13325"/>
<dbReference type="Proteomes" id="UP000275663">
    <property type="component" value="Chromosome"/>
</dbReference>
<dbReference type="RefSeq" id="WP_126128279.1">
    <property type="nucleotide sequence ID" value="NZ_CP034464.1"/>
</dbReference>
<protein>
    <recommendedName>
        <fullName evidence="11">Lipase helper protein</fullName>
    </recommendedName>
    <alternativeName>
        <fullName evidence="12">Lipase modulator</fullName>
    </alternativeName>
</protein>
<evidence type="ECO:0000256" key="7">
    <source>
        <dbReference type="ARBA" id="ARBA00022989"/>
    </source>
</evidence>
<proteinExistence type="inferred from homology"/>
<evidence type="ECO:0000256" key="10">
    <source>
        <dbReference type="ARBA" id="ARBA00023186"/>
    </source>
</evidence>
<evidence type="ECO:0000256" key="12">
    <source>
        <dbReference type="ARBA" id="ARBA00031542"/>
    </source>
</evidence>
<keyword evidence="7" id="KW-1133">Transmembrane helix</keyword>
<dbReference type="Pfam" id="PF03280">
    <property type="entry name" value="Lipase_chap"/>
    <property type="match status" value="1"/>
</dbReference>
<organism evidence="13 14">
    <name type="scientific">Undibacterium parvum</name>
    <dbReference type="NCBI Taxonomy" id="401471"/>
    <lineage>
        <taxon>Bacteria</taxon>
        <taxon>Pseudomonadati</taxon>
        <taxon>Pseudomonadota</taxon>
        <taxon>Betaproteobacteria</taxon>
        <taxon>Burkholderiales</taxon>
        <taxon>Oxalobacteraceae</taxon>
        <taxon>Undibacterium</taxon>
    </lineage>
</organism>
<evidence type="ECO:0000256" key="5">
    <source>
        <dbReference type="ARBA" id="ARBA00022692"/>
    </source>
</evidence>
<evidence type="ECO:0000313" key="14">
    <source>
        <dbReference type="Proteomes" id="UP000275663"/>
    </source>
</evidence>
<evidence type="ECO:0000256" key="11">
    <source>
        <dbReference type="ARBA" id="ARBA00030948"/>
    </source>
</evidence>
<dbReference type="SUPFAM" id="SSF158855">
    <property type="entry name" value="Lipase chaperone-like"/>
    <property type="match status" value="1"/>
</dbReference>
<gene>
    <name evidence="13" type="ORF">EJN92_13325</name>
</gene>
<dbReference type="OrthoDB" id="8903554at2"/>
<reference evidence="13 14" key="1">
    <citation type="journal article" date="2011" name="Int. J. Syst. Evol. Microbiol.">
        <title>Description of Undibacterium oligocarboniphilum sp. nov., isolated from purified water, and Undibacterium pigrum strain CCUG 49012 as the type strain of Undibacterium parvum sp. nov., and emended descriptions of the genus Undibacterium and the species Undibacterium pigrum.</title>
        <authorList>
            <person name="Eder W."/>
            <person name="Wanner G."/>
            <person name="Ludwig W."/>
            <person name="Busse H.J."/>
            <person name="Ziemke-Kageler F."/>
            <person name="Lang E."/>
        </authorList>
    </citation>
    <scope>NUCLEOTIDE SEQUENCE [LARGE SCALE GENOMIC DNA]</scope>
    <source>
        <strain evidence="13 14">DSM 23061</strain>
    </source>
</reference>
<accession>A0A3Q9BRM3</accession>
<dbReference type="GO" id="GO:0016042">
    <property type="term" value="P:lipid catabolic process"/>
    <property type="evidence" value="ECO:0007669"/>
    <property type="project" value="UniProtKB-KW"/>
</dbReference>